<accession>A0A9W7F8Y9</accession>
<evidence type="ECO:0000256" key="1">
    <source>
        <dbReference type="SAM" id="MobiDB-lite"/>
    </source>
</evidence>
<dbReference type="AlphaFoldDB" id="A0A9W7F8Y9"/>
<reference evidence="3" key="1">
    <citation type="journal article" date="2023" name="Commun. Biol.">
        <title>Genome analysis of Parmales, the sister group of diatoms, reveals the evolutionary specialization of diatoms from phago-mixotrophs to photoautotrophs.</title>
        <authorList>
            <person name="Ban H."/>
            <person name="Sato S."/>
            <person name="Yoshikawa S."/>
            <person name="Yamada K."/>
            <person name="Nakamura Y."/>
            <person name="Ichinomiya M."/>
            <person name="Sato N."/>
            <person name="Blanc-Mathieu R."/>
            <person name="Endo H."/>
            <person name="Kuwata A."/>
            <person name="Ogata H."/>
        </authorList>
    </citation>
    <scope>NUCLEOTIDE SEQUENCE [LARGE SCALE GENOMIC DNA]</scope>
    <source>
        <strain evidence="3">NIES 3700</strain>
    </source>
</reference>
<feature type="compositionally biased region" description="Basic and acidic residues" evidence="1">
    <location>
        <begin position="189"/>
        <end position="198"/>
    </location>
</feature>
<proteinExistence type="predicted"/>
<dbReference type="SUPFAM" id="SSF51182">
    <property type="entry name" value="RmlC-like cupins"/>
    <property type="match status" value="1"/>
</dbReference>
<feature type="compositionally biased region" description="Low complexity" evidence="1">
    <location>
        <begin position="22"/>
        <end position="40"/>
    </location>
</feature>
<feature type="compositionally biased region" description="Acidic residues" evidence="1">
    <location>
        <begin position="220"/>
        <end position="234"/>
    </location>
</feature>
<protein>
    <submittedName>
        <fullName evidence="2">Uncharacterized protein</fullName>
    </submittedName>
</protein>
<dbReference type="EMBL" id="BRXW01000088">
    <property type="protein sequence ID" value="GMI05603.1"/>
    <property type="molecule type" value="Genomic_DNA"/>
</dbReference>
<dbReference type="InterPro" id="IPR014710">
    <property type="entry name" value="RmlC-like_jellyroll"/>
</dbReference>
<dbReference type="OrthoDB" id="10469354at2759"/>
<feature type="region of interest" description="Disordered" evidence="1">
    <location>
        <begin position="156"/>
        <end position="250"/>
    </location>
</feature>
<organism evidence="2 3">
    <name type="scientific">Triparma laevis f. longispina</name>
    <dbReference type="NCBI Taxonomy" id="1714387"/>
    <lineage>
        <taxon>Eukaryota</taxon>
        <taxon>Sar</taxon>
        <taxon>Stramenopiles</taxon>
        <taxon>Ochrophyta</taxon>
        <taxon>Bolidophyceae</taxon>
        <taxon>Parmales</taxon>
        <taxon>Triparmaceae</taxon>
        <taxon>Triparma</taxon>
    </lineage>
</organism>
<evidence type="ECO:0000313" key="3">
    <source>
        <dbReference type="Proteomes" id="UP001165122"/>
    </source>
</evidence>
<dbReference type="Gene3D" id="2.60.120.10">
    <property type="entry name" value="Jelly Rolls"/>
    <property type="match status" value="1"/>
</dbReference>
<gene>
    <name evidence="2" type="ORF">TrLO_g11671</name>
</gene>
<dbReference type="Proteomes" id="UP001165122">
    <property type="component" value="Unassembled WGS sequence"/>
</dbReference>
<keyword evidence="3" id="KW-1185">Reference proteome</keyword>
<sequence>MNSPLNLNPGLDDEGLTQDFASSNDRSSTAKTSSSSSSSDDSCEASNGFTVSTATLNSKISTLTPFESALYIMQHFDPEMAQPIEPNDIFANIQSKILWKDKWKYVSSYQTLPAPIFVLPGGRHPREGREGEDFVCGEYGLRKFCVENLGWKGDAKYEEGKNEEEEEKEGRGRKRRKSNLATPSPVVVKKVEKTTKEKKAQKKKPAQNSTSKETTQTQPPEEEEPLVQSDDSDSDSSSTSSVPSKTGKNHLLGSKILWPTTSSIPLPFKNSTNGTKITLLTQINPGDFQTDVGLMIWNLTIPAHRSTKLDKNLNGIWAHTITKGGGGKVVDVTVKVGKEEKRLDVGVGDTFVVPQGASYSVKNGGNKEVEILVNASW</sequence>
<comment type="caution">
    <text evidence="2">The sequence shown here is derived from an EMBL/GenBank/DDBJ whole genome shotgun (WGS) entry which is preliminary data.</text>
</comment>
<name>A0A9W7F8Y9_9STRA</name>
<dbReference type="InterPro" id="IPR011051">
    <property type="entry name" value="RmlC_Cupin_sf"/>
</dbReference>
<feature type="region of interest" description="Disordered" evidence="1">
    <location>
        <begin position="1"/>
        <end position="44"/>
    </location>
</feature>
<evidence type="ECO:0000313" key="2">
    <source>
        <dbReference type="EMBL" id="GMI05603.1"/>
    </source>
</evidence>